<dbReference type="GO" id="GO:0042918">
    <property type="term" value="P:alkanesulfonate transmembrane transport"/>
    <property type="evidence" value="ECO:0007669"/>
    <property type="project" value="UniProtKB-ARBA"/>
</dbReference>
<accession>A0A329MPR0</accession>
<reference evidence="9 10" key="1">
    <citation type="journal article" date="2009" name="Int. J. Syst. Evol. Microbiol.">
        <title>Paenibacillus contaminans sp. nov., isolated from a contaminated laboratory plate.</title>
        <authorList>
            <person name="Chou J.H."/>
            <person name="Lee J.H."/>
            <person name="Lin M.C."/>
            <person name="Chang P.S."/>
            <person name="Arun A.B."/>
            <person name="Young C.C."/>
            <person name="Chen W.M."/>
        </authorList>
    </citation>
    <scope>NUCLEOTIDE SEQUENCE [LARGE SCALE GENOMIC DNA]</scope>
    <source>
        <strain evidence="9 10">CKOBP-6</strain>
    </source>
</reference>
<sequence length="272" mass="30101">MKGNGNGSPHRLRRTRDHVLPWLVPLAFLIVWQLIGSLGLISNRMLPTPVDVLQAGIRLGGNGQLWEALRISTWRALIGFAIGGGIGFLLGLLNGVSSLAEKLTDSSIQMIRNVPHLALIPLVIVWFGIGEDGKVFLVALGVFFPIYLNALHGIRSVDPGLIEMGRVYGLSRLELYRSIILPGSLPSILVGLRFSLGIMWLTLIVAETISSKEGIGYMAMNAREFFQLDVVVLCIVLYALLGKLSDLIAKWLERRWLQWHPHFRKAAVPQTL</sequence>
<gene>
    <name evidence="9" type="ORF">DQG23_09270</name>
</gene>
<dbReference type="PROSITE" id="PS50928">
    <property type="entry name" value="ABC_TM1"/>
    <property type="match status" value="1"/>
</dbReference>
<protein>
    <submittedName>
        <fullName evidence="9">Aliphatic sulfonate ABC transporter permease SsuC</fullName>
    </submittedName>
</protein>
<feature type="transmembrane region" description="Helical" evidence="7">
    <location>
        <begin position="175"/>
        <end position="205"/>
    </location>
</feature>
<dbReference type="InterPro" id="IPR035906">
    <property type="entry name" value="MetI-like_sf"/>
</dbReference>
<organism evidence="9 10">
    <name type="scientific">Paenibacillus contaminans</name>
    <dbReference type="NCBI Taxonomy" id="450362"/>
    <lineage>
        <taxon>Bacteria</taxon>
        <taxon>Bacillati</taxon>
        <taxon>Bacillota</taxon>
        <taxon>Bacilli</taxon>
        <taxon>Bacillales</taxon>
        <taxon>Paenibacillaceae</taxon>
        <taxon>Paenibacillus</taxon>
    </lineage>
</organism>
<dbReference type="AlphaFoldDB" id="A0A329MPR0"/>
<feature type="transmembrane region" description="Helical" evidence="7">
    <location>
        <begin position="225"/>
        <end position="245"/>
    </location>
</feature>
<evidence type="ECO:0000256" key="2">
    <source>
        <dbReference type="ARBA" id="ARBA00022448"/>
    </source>
</evidence>
<dbReference type="CDD" id="cd06261">
    <property type="entry name" value="TM_PBP2"/>
    <property type="match status" value="1"/>
</dbReference>
<keyword evidence="5 7" id="KW-1133">Transmembrane helix</keyword>
<feature type="transmembrane region" description="Helical" evidence="7">
    <location>
        <begin position="20"/>
        <end position="41"/>
    </location>
</feature>
<evidence type="ECO:0000256" key="7">
    <source>
        <dbReference type="RuleBase" id="RU363032"/>
    </source>
</evidence>
<keyword evidence="4 7" id="KW-0812">Transmembrane</keyword>
<evidence type="ECO:0000256" key="6">
    <source>
        <dbReference type="ARBA" id="ARBA00023136"/>
    </source>
</evidence>
<dbReference type="NCBIfam" id="NF008470">
    <property type="entry name" value="PRK11365.1"/>
    <property type="match status" value="1"/>
</dbReference>
<evidence type="ECO:0000313" key="9">
    <source>
        <dbReference type="EMBL" id="RAV21458.1"/>
    </source>
</evidence>
<dbReference type="OrthoDB" id="9804353at2"/>
<dbReference type="PANTHER" id="PTHR30151:SF38">
    <property type="entry name" value="ALIPHATIC SULFONATES TRANSPORT PERMEASE PROTEIN SSUC-RELATED"/>
    <property type="match status" value="1"/>
</dbReference>
<proteinExistence type="inferred from homology"/>
<dbReference type="GO" id="GO:0005886">
    <property type="term" value="C:plasma membrane"/>
    <property type="evidence" value="ECO:0007669"/>
    <property type="project" value="UniProtKB-SubCell"/>
</dbReference>
<evidence type="ECO:0000256" key="3">
    <source>
        <dbReference type="ARBA" id="ARBA00022475"/>
    </source>
</evidence>
<comment type="similarity">
    <text evidence="7">Belongs to the binding-protein-dependent transport system permease family.</text>
</comment>
<evidence type="ECO:0000259" key="8">
    <source>
        <dbReference type="PROSITE" id="PS50928"/>
    </source>
</evidence>
<dbReference type="Proteomes" id="UP000250369">
    <property type="component" value="Unassembled WGS sequence"/>
</dbReference>
<dbReference type="InterPro" id="IPR000515">
    <property type="entry name" value="MetI-like"/>
</dbReference>
<dbReference type="RefSeq" id="WP_113030549.1">
    <property type="nucleotide sequence ID" value="NZ_QMFB01000004.1"/>
</dbReference>
<comment type="subcellular location">
    <subcellularLocation>
        <location evidence="1 7">Cell membrane</location>
        <topology evidence="1 7">Multi-pass membrane protein</topology>
    </subcellularLocation>
</comment>
<keyword evidence="6 7" id="KW-0472">Membrane</keyword>
<keyword evidence="2 7" id="KW-0813">Transport</keyword>
<dbReference type="EMBL" id="QMFB01000004">
    <property type="protein sequence ID" value="RAV21458.1"/>
    <property type="molecule type" value="Genomic_DNA"/>
</dbReference>
<keyword evidence="3" id="KW-1003">Cell membrane</keyword>
<evidence type="ECO:0000256" key="5">
    <source>
        <dbReference type="ARBA" id="ARBA00022989"/>
    </source>
</evidence>
<keyword evidence="10" id="KW-1185">Reference proteome</keyword>
<dbReference type="FunFam" id="1.10.3720.10:FF:000003">
    <property type="entry name" value="Aliphatic sulfonate ABC transporter permease"/>
    <property type="match status" value="1"/>
</dbReference>
<feature type="transmembrane region" description="Helical" evidence="7">
    <location>
        <begin position="135"/>
        <end position="154"/>
    </location>
</feature>
<feature type="transmembrane region" description="Helical" evidence="7">
    <location>
        <begin position="74"/>
        <end position="93"/>
    </location>
</feature>
<name>A0A329MPR0_9BACL</name>
<dbReference type="Pfam" id="PF00528">
    <property type="entry name" value="BPD_transp_1"/>
    <property type="match status" value="1"/>
</dbReference>
<evidence type="ECO:0000256" key="1">
    <source>
        <dbReference type="ARBA" id="ARBA00004651"/>
    </source>
</evidence>
<feature type="transmembrane region" description="Helical" evidence="7">
    <location>
        <begin position="113"/>
        <end position="129"/>
    </location>
</feature>
<evidence type="ECO:0000256" key="4">
    <source>
        <dbReference type="ARBA" id="ARBA00022692"/>
    </source>
</evidence>
<feature type="domain" description="ABC transmembrane type-1" evidence="8">
    <location>
        <begin position="65"/>
        <end position="249"/>
    </location>
</feature>
<comment type="caution">
    <text evidence="9">The sequence shown here is derived from an EMBL/GenBank/DDBJ whole genome shotgun (WGS) entry which is preliminary data.</text>
</comment>
<dbReference type="PANTHER" id="PTHR30151">
    <property type="entry name" value="ALKANE SULFONATE ABC TRANSPORTER-RELATED, MEMBRANE SUBUNIT"/>
    <property type="match status" value="1"/>
</dbReference>
<evidence type="ECO:0000313" key="10">
    <source>
        <dbReference type="Proteomes" id="UP000250369"/>
    </source>
</evidence>
<dbReference type="SUPFAM" id="SSF161098">
    <property type="entry name" value="MetI-like"/>
    <property type="match status" value="1"/>
</dbReference>
<dbReference type="Gene3D" id="1.10.3720.10">
    <property type="entry name" value="MetI-like"/>
    <property type="match status" value="1"/>
</dbReference>